<organism evidence="1 2">
    <name type="scientific">Plutella xylostella</name>
    <name type="common">Diamondback moth</name>
    <name type="synonym">Plutella maculipennis</name>
    <dbReference type="NCBI Taxonomy" id="51655"/>
    <lineage>
        <taxon>Eukaryota</taxon>
        <taxon>Metazoa</taxon>
        <taxon>Ecdysozoa</taxon>
        <taxon>Arthropoda</taxon>
        <taxon>Hexapoda</taxon>
        <taxon>Insecta</taxon>
        <taxon>Pterygota</taxon>
        <taxon>Neoptera</taxon>
        <taxon>Endopterygota</taxon>
        <taxon>Lepidoptera</taxon>
        <taxon>Glossata</taxon>
        <taxon>Ditrysia</taxon>
        <taxon>Yponomeutoidea</taxon>
        <taxon>Plutellidae</taxon>
        <taxon>Plutella</taxon>
    </lineage>
</organism>
<evidence type="ECO:0000313" key="2">
    <source>
        <dbReference type="Proteomes" id="UP000823941"/>
    </source>
</evidence>
<protein>
    <submittedName>
        <fullName evidence="1">Uncharacterized protein</fullName>
    </submittedName>
</protein>
<reference evidence="1 2" key="1">
    <citation type="submission" date="2021-06" db="EMBL/GenBank/DDBJ databases">
        <title>A haploid diamondback moth (Plutella xylostella L.) genome assembly resolves 31 chromosomes and identifies a diamide resistance mutation.</title>
        <authorList>
            <person name="Ward C.M."/>
            <person name="Perry K.D."/>
            <person name="Baker G."/>
            <person name="Powis K."/>
            <person name="Heckel D.G."/>
            <person name="Baxter S.W."/>
        </authorList>
    </citation>
    <scope>NUCLEOTIDE SEQUENCE [LARGE SCALE GENOMIC DNA]</scope>
    <source>
        <strain evidence="1 2">LV</strain>
        <tissue evidence="1">Single pupa</tissue>
    </source>
</reference>
<accession>A0ABQ7QID0</accession>
<dbReference type="EMBL" id="JAHIBW010000014">
    <property type="protein sequence ID" value="KAG7304947.1"/>
    <property type="molecule type" value="Genomic_DNA"/>
</dbReference>
<proteinExistence type="predicted"/>
<keyword evidence="2" id="KW-1185">Reference proteome</keyword>
<comment type="caution">
    <text evidence="1">The sequence shown here is derived from an EMBL/GenBank/DDBJ whole genome shotgun (WGS) entry which is preliminary data.</text>
</comment>
<name>A0ABQ7QID0_PLUXY</name>
<gene>
    <name evidence="1" type="ORF">JYU34_010362</name>
</gene>
<evidence type="ECO:0000313" key="1">
    <source>
        <dbReference type="EMBL" id="KAG7304947.1"/>
    </source>
</evidence>
<sequence>MASDTNLLNEDICCEVEVETEDMEEMEVASRAGKRVRDLDEEELWTEVGRSGKIVAQC</sequence>
<dbReference type="Proteomes" id="UP000823941">
    <property type="component" value="Chromosome 14"/>
</dbReference>